<keyword evidence="7" id="KW-0408">Iron</keyword>
<evidence type="ECO:0000256" key="7">
    <source>
        <dbReference type="ARBA" id="ARBA00023004"/>
    </source>
</evidence>
<dbReference type="GO" id="GO:0046872">
    <property type="term" value="F:metal ion binding"/>
    <property type="evidence" value="ECO:0007669"/>
    <property type="project" value="UniProtKB-KW"/>
</dbReference>
<dbReference type="InterPro" id="IPR007197">
    <property type="entry name" value="rSAM"/>
</dbReference>
<comment type="cofactor">
    <cofactor evidence="1">
        <name>[4Fe-4S] cluster</name>
        <dbReference type="ChEBI" id="CHEBI:49883"/>
    </cofactor>
</comment>
<dbReference type="PIRSF" id="PIRSF005963">
    <property type="entry name" value="Lipoyl_synth"/>
    <property type="match status" value="1"/>
</dbReference>
<dbReference type="EMBL" id="LAZR01043870">
    <property type="protein sequence ID" value="KKL06057.1"/>
    <property type="molecule type" value="Genomic_DNA"/>
</dbReference>
<comment type="catalytic activity">
    <reaction evidence="9">
        <text>[[Fe-S] cluster scaffold protein carrying a second [4Fe-4S](2+) cluster] + N(6)-octanoyl-L-lysyl-[protein] + 2 oxidized [2Fe-2S]-[ferredoxin] + 2 S-adenosyl-L-methionine + 4 H(+) = [[Fe-S] cluster scaffold protein] + N(6)-[(R)-dihydrolipoyl]-L-lysyl-[protein] + 4 Fe(3+) + 2 hydrogen sulfide + 2 5'-deoxyadenosine + 2 L-methionine + 2 reduced [2Fe-2S]-[ferredoxin]</text>
        <dbReference type="Rhea" id="RHEA:16585"/>
        <dbReference type="Rhea" id="RHEA-COMP:9928"/>
        <dbReference type="Rhea" id="RHEA-COMP:10000"/>
        <dbReference type="Rhea" id="RHEA-COMP:10001"/>
        <dbReference type="Rhea" id="RHEA-COMP:10475"/>
        <dbReference type="Rhea" id="RHEA-COMP:14568"/>
        <dbReference type="Rhea" id="RHEA-COMP:14569"/>
        <dbReference type="ChEBI" id="CHEBI:15378"/>
        <dbReference type="ChEBI" id="CHEBI:17319"/>
        <dbReference type="ChEBI" id="CHEBI:29034"/>
        <dbReference type="ChEBI" id="CHEBI:29919"/>
        <dbReference type="ChEBI" id="CHEBI:33722"/>
        <dbReference type="ChEBI" id="CHEBI:33737"/>
        <dbReference type="ChEBI" id="CHEBI:33738"/>
        <dbReference type="ChEBI" id="CHEBI:57844"/>
        <dbReference type="ChEBI" id="CHEBI:59789"/>
        <dbReference type="ChEBI" id="CHEBI:78809"/>
        <dbReference type="ChEBI" id="CHEBI:83100"/>
        <dbReference type="EC" id="2.8.1.8"/>
    </reaction>
</comment>
<keyword evidence="4" id="KW-0808">Transferase</keyword>
<dbReference type="InterPro" id="IPR003698">
    <property type="entry name" value="Lipoyl_synth"/>
</dbReference>
<dbReference type="InterPro" id="IPR013785">
    <property type="entry name" value="Aldolase_TIM"/>
</dbReference>
<dbReference type="HAMAP" id="MF_00206">
    <property type="entry name" value="Lipoyl_synth"/>
    <property type="match status" value="1"/>
</dbReference>
<keyword evidence="3" id="KW-0004">4Fe-4S</keyword>
<dbReference type="CDD" id="cd01335">
    <property type="entry name" value="Radical_SAM"/>
    <property type="match status" value="1"/>
</dbReference>
<dbReference type="SMART" id="SM00729">
    <property type="entry name" value="Elp3"/>
    <property type="match status" value="1"/>
</dbReference>
<reference evidence="11" key="1">
    <citation type="journal article" date="2015" name="Nature">
        <title>Complex archaea that bridge the gap between prokaryotes and eukaryotes.</title>
        <authorList>
            <person name="Spang A."/>
            <person name="Saw J.H."/>
            <person name="Jorgensen S.L."/>
            <person name="Zaremba-Niedzwiedzka K."/>
            <person name="Martijn J."/>
            <person name="Lind A.E."/>
            <person name="van Eijk R."/>
            <person name="Schleper C."/>
            <person name="Guy L."/>
            <person name="Ettema T.J."/>
        </authorList>
    </citation>
    <scope>NUCLEOTIDE SEQUENCE</scope>
</reference>
<evidence type="ECO:0000259" key="10">
    <source>
        <dbReference type="PROSITE" id="PS51918"/>
    </source>
</evidence>
<sequence>RDTQGDHGREASLNLQKHLRLPEWIRPRLALSETRRVRTLLRQSGVLTVCEEARCPNRAECFSKPSAAFMILGPSCTRNCGFCSIENGNAGPVDKNEPARVAASARGMGLEFVVVTSVTRDDLPDGGAGQFALTVRALKRNGPGVRVEVLTPDFKGRTGPVDTVLESGPDVFNHNLETVPSLYSEVRPGADYGRSLRVLEHAKSGKSGLRTKSGLMLGLGESLKEVESVLVDLRSVGCDFVTIGQYLRPGRKNLPVSEYVVPEVFEALGETALGMGFRYVASSPLTRSSMNAREMFS</sequence>
<keyword evidence="5" id="KW-0949">S-adenosyl-L-methionine</keyword>
<dbReference type="Gene3D" id="3.20.20.70">
    <property type="entry name" value="Aldolase class I"/>
    <property type="match status" value="1"/>
</dbReference>
<feature type="non-terminal residue" evidence="11">
    <location>
        <position position="1"/>
    </location>
</feature>
<evidence type="ECO:0000256" key="2">
    <source>
        <dbReference type="ARBA" id="ARBA00012237"/>
    </source>
</evidence>
<comment type="caution">
    <text evidence="11">The sequence shown here is derived from an EMBL/GenBank/DDBJ whole genome shotgun (WGS) entry which is preliminary data.</text>
</comment>
<dbReference type="InterPro" id="IPR058240">
    <property type="entry name" value="rSAM_sf"/>
</dbReference>
<evidence type="ECO:0000256" key="5">
    <source>
        <dbReference type="ARBA" id="ARBA00022691"/>
    </source>
</evidence>
<dbReference type="GO" id="GO:0016992">
    <property type="term" value="F:lipoate synthase activity"/>
    <property type="evidence" value="ECO:0007669"/>
    <property type="project" value="UniProtKB-EC"/>
</dbReference>
<evidence type="ECO:0000256" key="4">
    <source>
        <dbReference type="ARBA" id="ARBA00022679"/>
    </source>
</evidence>
<evidence type="ECO:0000256" key="9">
    <source>
        <dbReference type="ARBA" id="ARBA00047326"/>
    </source>
</evidence>
<dbReference type="PROSITE" id="PS51918">
    <property type="entry name" value="RADICAL_SAM"/>
    <property type="match status" value="1"/>
</dbReference>
<accession>A0A0F9AWS5</accession>
<dbReference type="SFLD" id="SFLDS00029">
    <property type="entry name" value="Radical_SAM"/>
    <property type="match status" value="1"/>
</dbReference>
<dbReference type="SFLD" id="SFLDG01058">
    <property type="entry name" value="lipoyl_synthase_like"/>
    <property type="match status" value="1"/>
</dbReference>
<keyword evidence="6" id="KW-0479">Metal-binding</keyword>
<gene>
    <name evidence="11" type="ORF">LCGC14_2599830</name>
</gene>
<dbReference type="GO" id="GO:0051539">
    <property type="term" value="F:4 iron, 4 sulfur cluster binding"/>
    <property type="evidence" value="ECO:0007669"/>
    <property type="project" value="UniProtKB-KW"/>
</dbReference>
<dbReference type="NCBIfam" id="TIGR00510">
    <property type="entry name" value="lipA"/>
    <property type="match status" value="1"/>
</dbReference>
<feature type="domain" description="Radical SAM core" evidence="10">
    <location>
        <begin position="62"/>
        <end position="278"/>
    </location>
</feature>
<proteinExistence type="inferred from homology"/>
<organism evidence="11">
    <name type="scientific">marine sediment metagenome</name>
    <dbReference type="NCBI Taxonomy" id="412755"/>
    <lineage>
        <taxon>unclassified sequences</taxon>
        <taxon>metagenomes</taxon>
        <taxon>ecological metagenomes</taxon>
    </lineage>
</organism>
<protein>
    <recommendedName>
        <fullName evidence="2">lipoyl synthase</fullName>
        <ecNumber evidence="2">2.8.1.8</ecNumber>
    </recommendedName>
</protein>
<dbReference type="NCBIfam" id="NF004019">
    <property type="entry name" value="PRK05481.1"/>
    <property type="match status" value="1"/>
</dbReference>
<evidence type="ECO:0000256" key="8">
    <source>
        <dbReference type="ARBA" id="ARBA00023014"/>
    </source>
</evidence>
<dbReference type="SUPFAM" id="SSF102114">
    <property type="entry name" value="Radical SAM enzymes"/>
    <property type="match status" value="1"/>
</dbReference>
<keyword evidence="8" id="KW-0411">Iron-sulfur</keyword>
<dbReference type="SFLD" id="SFLDF00271">
    <property type="entry name" value="lipoyl_synthase"/>
    <property type="match status" value="1"/>
</dbReference>
<dbReference type="PANTHER" id="PTHR10949:SF0">
    <property type="entry name" value="LIPOYL SYNTHASE, MITOCHONDRIAL"/>
    <property type="match status" value="1"/>
</dbReference>
<dbReference type="AlphaFoldDB" id="A0A0F9AWS5"/>
<evidence type="ECO:0000256" key="1">
    <source>
        <dbReference type="ARBA" id="ARBA00001966"/>
    </source>
</evidence>
<evidence type="ECO:0000256" key="6">
    <source>
        <dbReference type="ARBA" id="ARBA00022723"/>
    </source>
</evidence>
<dbReference type="PANTHER" id="PTHR10949">
    <property type="entry name" value="LIPOYL SYNTHASE"/>
    <property type="match status" value="1"/>
</dbReference>
<dbReference type="EC" id="2.8.1.8" evidence="2"/>
<evidence type="ECO:0000313" key="11">
    <source>
        <dbReference type="EMBL" id="KKL06057.1"/>
    </source>
</evidence>
<evidence type="ECO:0000256" key="3">
    <source>
        <dbReference type="ARBA" id="ARBA00022485"/>
    </source>
</evidence>
<name>A0A0F9AWS5_9ZZZZ</name>
<dbReference type="NCBIfam" id="NF009544">
    <property type="entry name" value="PRK12928.1"/>
    <property type="match status" value="1"/>
</dbReference>
<dbReference type="InterPro" id="IPR006638">
    <property type="entry name" value="Elp3/MiaA/NifB-like_rSAM"/>
</dbReference>
<dbReference type="Pfam" id="PF04055">
    <property type="entry name" value="Radical_SAM"/>
    <property type="match status" value="1"/>
</dbReference>